<reference evidence="1" key="1">
    <citation type="journal article" date="2014" name="Int. J. Syst. Evol. Microbiol.">
        <title>Complete genome sequence of Corynebacterium casei LMG S-19264T (=DSM 44701T), isolated from a smear-ripened cheese.</title>
        <authorList>
            <consortium name="US DOE Joint Genome Institute (JGI-PGF)"/>
            <person name="Walter F."/>
            <person name="Albersmeier A."/>
            <person name="Kalinowski J."/>
            <person name="Ruckert C."/>
        </authorList>
    </citation>
    <scope>NUCLEOTIDE SEQUENCE</scope>
    <source>
        <strain evidence="1">CGMCC 4.7278</strain>
    </source>
</reference>
<dbReference type="AlphaFoldDB" id="A0A917QB53"/>
<dbReference type="Proteomes" id="UP000612956">
    <property type="component" value="Unassembled WGS sequence"/>
</dbReference>
<name>A0A917QB53_9NOCA</name>
<accession>A0A917QB53</accession>
<evidence type="ECO:0000313" key="2">
    <source>
        <dbReference type="Proteomes" id="UP000612956"/>
    </source>
</evidence>
<organism evidence="1 2">
    <name type="scientific">Nocardia camponoti</name>
    <dbReference type="NCBI Taxonomy" id="1616106"/>
    <lineage>
        <taxon>Bacteria</taxon>
        <taxon>Bacillati</taxon>
        <taxon>Actinomycetota</taxon>
        <taxon>Actinomycetes</taxon>
        <taxon>Mycobacteriales</taxon>
        <taxon>Nocardiaceae</taxon>
        <taxon>Nocardia</taxon>
    </lineage>
</organism>
<reference evidence="1" key="2">
    <citation type="submission" date="2020-09" db="EMBL/GenBank/DDBJ databases">
        <authorList>
            <person name="Sun Q."/>
            <person name="Zhou Y."/>
        </authorList>
    </citation>
    <scope>NUCLEOTIDE SEQUENCE</scope>
    <source>
        <strain evidence="1">CGMCC 4.7278</strain>
    </source>
</reference>
<keyword evidence="2" id="KW-1185">Reference proteome</keyword>
<comment type="caution">
    <text evidence="1">The sequence shown here is derived from an EMBL/GenBank/DDBJ whole genome shotgun (WGS) entry which is preliminary data.</text>
</comment>
<protein>
    <submittedName>
        <fullName evidence="1">Uncharacterized protein</fullName>
    </submittedName>
</protein>
<proteinExistence type="predicted"/>
<dbReference type="EMBL" id="BMMW01000001">
    <property type="protein sequence ID" value="GGK40703.1"/>
    <property type="molecule type" value="Genomic_DNA"/>
</dbReference>
<dbReference type="RefSeq" id="WP_188827624.1">
    <property type="nucleotide sequence ID" value="NZ_BMMW01000001.1"/>
</dbReference>
<gene>
    <name evidence="1" type="ORF">GCM10011591_10370</name>
</gene>
<evidence type="ECO:0000313" key="1">
    <source>
        <dbReference type="EMBL" id="GGK40703.1"/>
    </source>
</evidence>
<sequence>MQLAEITKRGWDRVYISQHPVSREYVEKQVGTAVEMEETFTSRGNVLVFLKGNEVIDSTYVSPDLLPPGMYTAAVRITGKGYPELLEVSNG</sequence>